<accession>A0A150MRR3</accession>
<organism evidence="2 3">
    <name type="scientific">Geobacillus stearothermophilus</name>
    <name type="common">Bacillus stearothermophilus</name>
    <dbReference type="NCBI Taxonomy" id="1422"/>
    <lineage>
        <taxon>Bacteria</taxon>
        <taxon>Bacillati</taxon>
        <taxon>Bacillota</taxon>
        <taxon>Bacilli</taxon>
        <taxon>Bacillales</taxon>
        <taxon>Anoxybacillaceae</taxon>
        <taxon>Geobacillus</taxon>
    </lineage>
</organism>
<dbReference type="Proteomes" id="UP000075424">
    <property type="component" value="Unassembled WGS sequence"/>
</dbReference>
<dbReference type="Proteomes" id="UP000773850">
    <property type="component" value="Unassembled WGS sequence"/>
</dbReference>
<reference evidence="2 3" key="1">
    <citation type="submission" date="2016-01" db="EMBL/GenBank/DDBJ databases">
        <title>Draft Genome Sequences of Seven Thermophilic Sporeformers Isolated from Foods.</title>
        <authorList>
            <person name="Berendsen E.M."/>
            <person name="Wells-Bennik M.H."/>
            <person name="Krawcyk A.O."/>
            <person name="De Jong A."/>
            <person name="Holsappel S."/>
            <person name="Eijlander R.T."/>
            <person name="Kuipers O.P."/>
        </authorList>
    </citation>
    <scope>NUCLEOTIDE SEQUENCE [LARGE SCALE GENOMIC DNA]</scope>
    <source>
        <strain evidence="2 3">B4109</strain>
    </source>
</reference>
<comment type="caution">
    <text evidence="2">The sequence shown here is derived from an EMBL/GenBank/DDBJ whole genome shotgun (WGS) entry which is preliminary data.</text>
</comment>
<evidence type="ECO:0000313" key="1">
    <source>
        <dbReference type="EMBL" id="KAF6511029.1"/>
    </source>
</evidence>
<proteinExistence type="predicted"/>
<evidence type="ECO:0000313" key="2">
    <source>
        <dbReference type="EMBL" id="KYD27170.1"/>
    </source>
</evidence>
<protein>
    <submittedName>
        <fullName evidence="2">Uncharacterized protein</fullName>
    </submittedName>
</protein>
<reference evidence="1 4" key="2">
    <citation type="submission" date="2016-03" db="EMBL/GenBank/DDBJ databases">
        <title>Spore heat resistance.</title>
        <authorList>
            <person name="Boekhorst J."/>
            <person name="Berendsen E.M."/>
            <person name="Wells-Bennik M.H."/>
            <person name="Kuipers O.P."/>
        </authorList>
    </citation>
    <scope>NUCLEOTIDE SEQUENCE [LARGE SCALE GENOMIC DNA]</scope>
    <source>
        <strain evidence="1 4">GS8</strain>
    </source>
</reference>
<dbReference type="PATRIC" id="fig|1422.18.peg.3096"/>
<name>A0A150MRR3_GEOSE</name>
<gene>
    <name evidence="2" type="ORF">B4109_0540</name>
    <name evidence="1" type="ORF">GS8_1700</name>
</gene>
<dbReference type="EMBL" id="LQYV01000056">
    <property type="protein sequence ID" value="KYD27170.1"/>
    <property type="molecule type" value="Genomic_DNA"/>
</dbReference>
<evidence type="ECO:0000313" key="3">
    <source>
        <dbReference type="Proteomes" id="UP000075424"/>
    </source>
</evidence>
<evidence type="ECO:0000313" key="4">
    <source>
        <dbReference type="Proteomes" id="UP000773850"/>
    </source>
</evidence>
<dbReference type="AlphaFoldDB" id="A0A150MRR3"/>
<dbReference type="EMBL" id="LUCS01000027">
    <property type="protein sequence ID" value="KAF6511029.1"/>
    <property type="molecule type" value="Genomic_DNA"/>
</dbReference>
<sequence>MKKGNEKELLFSLMALALRGAECGYGFMLLGMLGVPYVWNVSALR</sequence>
<keyword evidence="4" id="KW-1185">Reference proteome</keyword>